<dbReference type="GO" id="GO:0006511">
    <property type="term" value="P:ubiquitin-dependent protein catabolic process"/>
    <property type="evidence" value="ECO:0007669"/>
    <property type="project" value="TreeGrafter"/>
</dbReference>
<gene>
    <name evidence="7" type="ORF">MNAN1_002212</name>
</gene>
<feature type="region of interest" description="Disordered" evidence="5">
    <location>
        <begin position="228"/>
        <end position="247"/>
    </location>
</feature>
<proteinExistence type="predicted"/>
<dbReference type="AlphaFoldDB" id="A0AAF0J2K8"/>
<dbReference type="GO" id="GO:0048471">
    <property type="term" value="C:perinuclear region of cytoplasm"/>
    <property type="evidence" value="ECO:0007669"/>
    <property type="project" value="TreeGrafter"/>
</dbReference>
<dbReference type="InterPro" id="IPR019325">
    <property type="entry name" value="NEDD4/Bsd2"/>
</dbReference>
<sequence>MGSGIHQDGVFSNMNAKPERVRESLDPHDRGDNDDLVDETSPPTYETAAADAAPTYWESTVFGANSIADTETAWSPNGTYVGDVDAMIVGTMTIGTVFALLWNMFISGTFQFIGFVLTFLLHTTHAAKLGSRAGLGISLFQYGVELLRGIDLSVKEAHKKNQIAKESNSSATITLPSEAALSHSKFVCRFIAFLGLILIVQSVLTYLFMYRKSYSLVQKARRQEREQALQALPPENQPSSAEESPLPRSMMDHIRALEPLGLIRRAFERWREAVVRDLNTLGPTDAEVLEEGMPRPYVMSSRGVLLFSINDAILNRHSDQPYPHPVTVAELHHTRLPGASENSSNYWRNTNFL</sequence>
<dbReference type="GO" id="GO:0031398">
    <property type="term" value="P:positive regulation of protein ubiquitination"/>
    <property type="evidence" value="ECO:0007669"/>
    <property type="project" value="TreeGrafter"/>
</dbReference>
<feature type="transmembrane region" description="Helical" evidence="6">
    <location>
        <begin position="97"/>
        <end position="121"/>
    </location>
</feature>
<evidence type="ECO:0000313" key="8">
    <source>
        <dbReference type="Proteomes" id="UP001213623"/>
    </source>
</evidence>
<dbReference type="GO" id="GO:0030001">
    <property type="term" value="P:metal ion transport"/>
    <property type="evidence" value="ECO:0007669"/>
    <property type="project" value="InterPro"/>
</dbReference>
<dbReference type="GO" id="GO:0007034">
    <property type="term" value="P:vacuolar transport"/>
    <property type="evidence" value="ECO:0007669"/>
    <property type="project" value="InterPro"/>
</dbReference>
<feature type="compositionally biased region" description="Basic and acidic residues" evidence="5">
    <location>
        <begin position="17"/>
        <end position="33"/>
    </location>
</feature>
<evidence type="ECO:0008006" key="9">
    <source>
        <dbReference type="Google" id="ProtNLM"/>
    </source>
</evidence>
<evidence type="ECO:0000256" key="6">
    <source>
        <dbReference type="SAM" id="Phobius"/>
    </source>
</evidence>
<keyword evidence="4 6" id="KW-0472">Membrane</keyword>
<evidence type="ECO:0000256" key="3">
    <source>
        <dbReference type="ARBA" id="ARBA00022989"/>
    </source>
</evidence>
<keyword evidence="3 6" id="KW-1133">Transmembrane helix</keyword>
<keyword evidence="8" id="KW-1185">Reference proteome</keyword>
<dbReference type="PANTHER" id="PTHR13396">
    <property type="entry name" value="NEDD4 FAMILY INTERACTING PROTEIN 1/2"/>
    <property type="match status" value="1"/>
</dbReference>
<name>A0AAF0J2K8_9BASI</name>
<comment type="subcellular location">
    <subcellularLocation>
        <location evidence="1">Membrane</location>
        <topology evidence="1">Multi-pass membrane protein</topology>
    </subcellularLocation>
</comment>
<feature type="transmembrane region" description="Helical" evidence="6">
    <location>
        <begin position="190"/>
        <end position="209"/>
    </location>
</feature>
<dbReference type="GO" id="GO:0005794">
    <property type="term" value="C:Golgi apparatus"/>
    <property type="evidence" value="ECO:0007669"/>
    <property type="project" value="TreeGrafter"/>
</dbReference>
<dbReference type="EMBL" id="CP119895">
    <property type="protein sequence ID" value="WFD27216.1"/>
    <property type="molecule type" value="Genomic_DNA"/>
</dbReference>
<dbReference type="GO" id="GO:0005783">
    <property type="term" value="C:endoplasmic reticulum"/>
    <property type="evidence" value="ECO:0007669"/>
    <property type="project" value="TreeGrafter"/>
</dbReference>
<dbReference type="Proteomes" id="UP001213623">
    <property type="component" value="Chromosome 4"/>
</dbReference>
<dbReference type="Pfam" id="PF10176">
    <property type="entry name" value="NEDD4_Bsd2"/>
    <property type="match status" value="1"/>
</dbReference>
<accession>A0AAF0J2K8</accession>
<reference evidence="7" key="1">
    <citation type="submission" date="2023-03" db="EMBL/GenBank/DDBJ databases">
        <title>Mating type loci evolution in Malassezia.</title>
        <authorList>
            <person name="Coelho M.A."/>
        </authorList>
    </citation>
    <scope>NUCLEOTIDE SEQUENCE</scope>
    <source>
        <strain evidence="7">CBS 9557</strain>
    </source>
</reference>
<dbReference type="CDD" id="cd22212">
    <property type="entry name" value="NDFIP-like"/>
    <property type="match status" value="1"/>
</dbReference>
<protein>
    <recommendedName>
        <fullName evidence="9">Metal homeostatis protein BSD2</fullName>
    </recommendedName>
</protein>
<evidence type="ECO:0000256" key="2">
    <source>
        <dbReference type="ARBA" id="ARBA00022692"/>
    </source>
</evidence>
<feature type="region of interest" description="Disordered" evidence="5">
    <location>
        <begin position="1"/>
        <end position="42"/>
    </location>
</feature>
<dbReference type="PANTHER" id="PTHR13396:SF5">
    <property type="entry name" value="NEDD4 FAMILY INTERACTING PROTEIN"/>
    <property type="match status" value="1"/>
</dbReference>
<keyword evidence="2 6" id="KW-0812">Transmembrane</keyword>
<evidence type="ECO:0000313" key="7">
    <source>
        <dbReference type="EMBL" id="WFD27216.1"/>
    </source>
</evidence>
<evidence type="ECO:0000256" key="5">
    <source>
        <dbReference type="SAM" id="MobiDB-lite"/>
    </source>
</evidence>
<dbReference type="GO" id="GO:0016020">
    <property type="term" value="C:membrane"/>
    <property type="evidence" value="ECO:0007669"/>
    <property type="project" value="UniProtKB-SubCell"/>
</dbReference>
<evidence type="ECO:0000256" key="4">
    <source>
        <dbReference type="ARBA" id="ARBA00023136"/>
    </source>
</evidence>
<evidence type="ECO:0000256" key="1">
    <source>
        <dbReference type="ARBA" id="ARBA00004141"/>
    </source>
</evidence>
<organism evidence="7 8">
    <name type="scientific">Malassezia nana</name>
    <dbReference type="NCBI Taxonomy" id="180528"/>
    <lineage>
        <taxon>Eukaryota</taxon>
        <taxon>Fungi</taxon>
        <taxon>Dikarya</taxon>
        <taxon>Basidiomycota</taxon>
        <taxon>Ustilaginomycotina</taxon>
        <taxon>Malasseziomycetes</taxon>
        <taxon>Malasseziales</taxon>
        <taxon>Malasseziaceae</taxon>
        <taxon>Malassezia</taxon>
    </lineage>
</organism>